<evidence type="ECO:0000313" key="4">
    <source>
        <dbReference type="Proteomes" id="UP001160148"/>
    </source>
</evidence>
<feature type="region of interest" description="Disordered" evidence="1">
    <location>
        <begin position="300"/>
        <end position="329"/>
    </location>
</feature>
<comment type="caution">
    <text evidence="3">The sequence shown here is derived from an EMBL/GenBank/DDBJ whole genome shotgun (WGS) entry which is preliminary data.</text>
</comment>
<dbReference type="GO" id="GO:0006260">
    <property type="term" value="P:DNA replication"/>
    <property type="evidence" value="ECO:0007669"/>
    <property type="project" value="InterPro"/>
</dbReference>
<feature type="domain" description="Replication factor-A protein 1 N-terminal" evidence="2">
    <location>
        <begin position="176"/>
        <end position="271"/>
    </location>
</feature>
<name>A0AAV0VUI6_9HEMI</name>
<protein>
    <recommendedName>
        <fullName evidence="2">Replication factor-A protein 1 N-terminal domain-containing protein</fullName>
    </recommendedName>
</protein>
<feature type="domain" description="Replication factor-A protein 1 N-terminal" evidence="2">
    <location>
        <begin position="7"/>
        <end position="115"/>
    </location>
</feature>
<dbReference type="InterPro" id="IPR007199">
    <property type="entry name" value="Rep_factor-A_N"/>
</dbReference>
<accession>A0AAV0VUI6</accession>
<dbReference type="SUPFAM" id="SSF50249">
    <property type="entry name" value="Nucleic acid-binding proteins"/>
    <property type="match status" value="2"/>
</dbReference>
<dbReference type="GO" id="GO:0003677">
    <property type="term" value="F:DNA binding"/>
    <property type="evidence" value="ECO:0007669"/>
    <property type="project" value="InterPro"/>
</dbReference>
<dbReference type="EMBL" id="CARXXK010000001">
    <property type="protein sequence ID" value="CAI6347210.1"/>
    <property type="molecule type" value="Genomic_DNA"/>
</dbReference>
<sequence length="343" mass="38775">MDYEKMLTKGALRSIKNDERVQCPVMQVIDIKELSKNLVYNNNNIIMKSYILSVSDGENIMNSVEMNIGLNRMVSTRELSKFSIIKINRYMITNSVAPAKQPRKGIIFTDLVVVVSGSIVFKTIGNPQPIIYNIEPMLRTEASVQTVQVYEEIRVLHTKHHIWRSLIETEQYSRLLTVGALQFIVNNVEVKYPVMQILGIKQVTSDYLGIIKYRLMISDGQHYSTLVMLATQLNNMITESYIKKFSIIYIRSYAVSQLSATNKKLILILDLICLDVCLDRMIGDPKPVVEHSGQVVENSIPASTDEIPEPSVEMGTSAPPTSPIDPDQEVENLPLNLDMLHIS</sequence>
<gene>
    <name evidence="3" type="ORF">MEUPH1_LOCUS4025</name>
</gene>
<organism evidence="3 4">
    <name type="scientific">Macrosiphum euphorbiae</name>
    <name type="common">potato aphid</name>
    <dbReference type="NCBI Taxonomy" id="13131"/>
    <lineage>
        <taxon>Eukaryota</taxon>
        <taxon>Metazoa</taxon>
        <taxon>Ecdysozoa</taxon>
        <taxon>Arthropoda</taxon>
        <taxon>Hexapoda</taxon>
        <taxon>Insecta</taxon>
        <taxon>Pterygota</taxon>
        <taxon>Neoptera</taxon>
        <taxon>Paraneoptera</taxon>
        <taxon>Hemiptera</taxon>
        <taxon>Sternorrhyncha</taxon>
        <taxon>Aphidomorpha</taxon>
        <taxon>Aphidoidea</taxon>
        <taxon>Aphididae</taxon>
        <taxon>Macrosiphini</taxon>
        <taxon>Macrosiphum</taxon>
    </lineage>
</organism>
<dbReference type="Proteomes" id="UP001160148">
    <property type="component" value="Unassembled WGS sequence"/>
</dbReference>
<evidence type="ECO:0000313" key="3">
    <source>
        <dbReference type="EMBL" id="CAI6347210.1"/>
    </source>
</evidence>
<evidence type="ECO:0000259" key="2">
    <source>
        <dbReference type="Pfam" id="PF04057"/>
    </source>
</evidence>
<dbReference type="InterPro" id="IPR012340">
    <property type="entry name" value="NA-bd_OB-fold"/>
</dbReference>
<reference evidence="3 4" key="1">
    <citation type="submission" date="2023-01" db="EMBL/GenBank/DDBJ databases">
        <authorList>
            <person name="Whitehead M."/>
        </authorList>
    </citation>
    <scope>NUCLEOTIDE SEQUENCE [LARGE SCALE GENOMIC DNA]</scope>
</reference>
<proteinExistence type="predicted"/>
<dbReference type="GO" id="GO:0005634">
    <property type="term" value="C:nucleus"/>
    <property type="evidence" value="ECO:0007669"/>
    <property type="project" value="InterPro"/>
</dbReference>
<dbReference type="Pfam" id="PF04057">
    <property type="entry name" value="Rep-A_N"/>
    <property type="match status" value="2"/>
</dbReference>
<evidence type="ECO:0000256" key="1">
    <source>
        <dbReference type="SAM" id="MobiDB-lite"/>
    </source>
</evidence>
<dbReference type="AlphaFoldDB" id="A0AAV0VUI6"/>
<keyword evidence="4" id="KW-1185">Reference proteome</keyword>
<dbReference type="Gene3D" id="2.40.50.140">
    <property type="entry name" value="Nucleic acid-binding proteins"/>
    <property type="match status" value="2"/>
</dbReference>